<protein>
    <recommendedName>
        <fullName evidence="1">CxC5 like cysteine cluster associated with KDZ domain-containing protein</fullName>
    </recommendedName>
</protein>
<evidence type="ECO:0000259" key="1">
    <source>
        <dbReference type="Pfam" id="PF18718"/>
    </source>
</evidence>
<dbReference type="EMBL" id="CAJNOK010003108">
    <property type="protein sequence ID" value="CAF0888272.1"/>
    <property type="molecule type" value="Genomic_DNA"/>
</dbReference>
<gene>
    <name evidence="3" type="ORF">GPM918_LOCUS34864</name>
    <name evidence="2" type="ORF">OVA965_LOCUS8988</name>
    <name evidence="5" type="ORF">SRO942_LOCUS35577</name>
    <name evidence="4" type="ORF">TMI583_LOCUS8985</name>
</gene>
<dbReference type="Proteomes" id="UP000677228">
    <property type="component" value="Unassembled WGS sequence"/>
</dbReference>
<evidence type="ECO:0000313" key="3">
    <source>
        <dbReference type="EMBL" id="CAF1454837.1"/>
    </source>
</evidence>
<name>A0A815PW86_9BILA</name>
<comment type="caution">
    <text evidence="3">The sequence shown here is derived from an EMBL/GenBank/DDBJ whole genome shotgun (WGS) entry which is preliminary data.</text>
</comment>
<evidence type="ECO:0000313" key="6">
    <source>
        <dbReference type="Proteomes" id="UP000663829"/>
    </source>
</evidence>
<organism evidence="3 6">
    <name type="scientific">Didymodactylos carnosus</name>
    <dbReference type="NCBI Taxonomy" id="1234261"/>
    <lineage>
        <taxon>Eukaryota</taxon>
        <taxon>Metazoa</taxon>
        <taxon>Spiralia</taxon>
        <taxon>Gnathifera</taxon>
        <taxon>Rotifera</taxon>
        <taxon>Eurotatoria</taxon>
        <taxon>Bdelloidea</taxon>
        <taxon>Philodinida</taxon>
        <taxon>Philodinidae</taxon>
        <taxon>Didymodactylos</taxon>
    </lineage>
</organism>
<dbReference type="EMBL" id="CAJOBA010003110">
    <property type="protein sequence ID" value="CAF3670958.1"/>
    <property type="molecule type" value="Genomic_DNA"/>
</dbReference>
<reference evidence="3" key="1">
    <citation type="submission" date="2021-02" db="EMBL/GenBank/DDBJ databases">
        <authorList>
            <person name="Nowell W R."/>
        </authorList>
    </citation>
    <scope>NUCLEOTIDE SEQUENCE</scope>
</reference>
<dbReference type="Proteomes" id="UP000663829">
    <property type="component" value="Unassembled WGS sequence"/>
</dbReference>
<evidence type="ECO:0000313" key="2">
    <source>
        <dbReference type="EMBL" id="CAF0888272.1"/>
    </source>
</evidence>
<keyword evidence="6" id="KW-1185">Reference proteome</keyword>
<proteinExistence type="predicted"/>
<dbReference type="InterPro" id="IPR041539">
    <property type="entry name" value="CxC5"/>
</dbReference>
<accession>A0A815PW86</accession>
<evidence type="ECO:0000313" key="4">
    <source>
        <dbReference type="EMBL" id="CAF3670958.1"/>
    </source>
</evidence>
<feature type="domain" description="CxC5 like cysteine cluster associated with KDZ" evidence="1">
    <location>
        <begin position="116"/>
        <end position="228"/>
    </location>
</feature>
<dbReference type="Proteomes" id="UP000682733">
    <property type="component" value="Unassembled WGS sequence"/>
</dbReference>
<dbReference type="Pfam" id="PF18718">
    <property type="entry name" value="CxC5"/>
    <property type="match status" value="1"/>
</dbReference>
<evidence type="ECO:0000313" key="5">
    <source>
        <dbReference type="EMBL" id="CAF4327045.1"/>
    </source>
</evidence>
<dbReference type="EMBL" id="CAJOBC010085126">
    <property type="protein sequence ID" value="CAF4327045.1"/>
    <property type="molecule type" value="Genomic_DNA"/>
</dbReference>
<dbReference type="Proteomes" id="UP000681722">
    <property type="component" value="Unassembled WGS sequence"/>
</dbReference>
<sequence length="327" mass="38590">MFATAHNQRFYTVEVTDKQNTILFLLKHMTVKEISATVKLDNILPCELSNKRLHIRKMINLFYGKNYDQVTIDFIISTIRDQQELEQELVCDMNINEIVDKYRDSITIDDATDINLINLLPFTTTCIQCKRVLKTEKDKNVTLMCLGTIKTCTIFKSNCNVCKIDYYPTYFENKIMKYKYLSATAIKNNHYLYFGGQSAFHHDLLVTFSSDLIFSHVPFNSFCESYDYIIETINRHNSNQYIPTTYQQQKLDPKLFQNTWLVFEMARFYFMMCDNEFFQIPASYEGPERDNFLRQYNEKFYSLFTGTKNLTEKSANMTMCVTFQSLS</sequence>
<dbReference type="EMBL" id="CAJNOQ010019673">
    <property type="protein sequence ID" value="CAF1454837.1"/>
    <property type="molecule type" value="Genomic_DNA"/>
</dbReference>
<dbReference type="AlphaFoldDB" id="A0A815PW86"/>